<organism evidence="2 3">
    <name type="scientific">Cerrena zonata</name>
    <dbReference type="NCBI Taxonomy" id="2478898"/>
    <lineage>
        <taxon>Eukaryota</taxon>
        <taxon>Fungi</taxon>
        <taxon>Dikarya</taxon>
        <taxon>Basidiomycota</taxon>
        <taxon>Agaricomycotina</taxon>
        <taxon>Agaricomycetes</taxon>
        <taxon>Polyporales</taxon>
        <taxon>Cerrenaceae</taxon>
        <taxon>Cerrena</taxon>
    </lineage>
</organism>
<dbReference type="Proteomes" id="UP001385951">
    <property type="component" value="Unassembled WGS sequence"/>
</dbReference>
<proteinExistence type="predicted"/>
<evidence type="ECO:0000256" key="1">
    <source>
        <dbReference type="SAM" id="MobiDB-lite"/>
    </source>
</evidence>
<dbReference type="AlphaFoldDB" id="A0AAW0GBK6"/>
<reference evidence="2 3" key="1">
    <citation type="submission" date="2022-09" db="EMBL/GenBank/DDBJ databases">
        <authorList>
            <person name="Palmer J.M."/>
        </authorList>
    </citation>
    <scope>NUCLEOTIDE SEQUENCE [LARGE SCALE GENOMIC DNA]</scope>
    <source>
        <strain evidence="2 3">DSM 7382</strain>
    </source>
</reference>
<comment type="caution">
    <text evidence="2">The sequence shown here is derived from an EMBL/GenBank/DDBJ whole genome shotgun (WGS) entry which is preliminary data.</text>
</comment>
<feature type="compositionally biased region" description="Low complexity" evidence="1">
    <location>
        <begin position="86"/>
        <end position="97"/>
    </location>
</feature>
<sequence length="338" mass="36982">MANKENWRASHTNRPRPLACKAILADLLNIAREQNCAVVGVPKKYADPENSMFALLPSENINPSKPTEPDFISYTFQKDVGDRSRASNASDSLSASLEHSYSEEDSYEDSDSCDIVGTLSAEGSFVPSEVSRYFSNPQHDLIGTIRCPSFFFDAFAPTRPSKGLHVQTKNPLEYDGFGEDTVDYYPVKLPHQEKTILVEPASRDVLPADLLNYTRHSTVSASASSVSRVEELNNQPSFVLLPTKNSGSEVLLVSSSFSTSGDLNQLALEDSVYDQDDETGKPNSTTTIVPVPLQSSIFNFGLNGVFRVPTTTVVSVNLMQPAVNYGMLRIVPRLACGL</sequence>
<accession>A0AAW0GBK6</accession>
<protein>
    <submittedName>
        <fullName evidence="2">Uncharacterized protein</fullName>
    </submittedName>
</protein>
<evidence type="ECO:0000313" key="3">
    <source>
        <dbReference type="Proteomes" id="UP001385951"/>
    </source>
</evidence>
<feature type="region of interest" description="Disordered" evidence="1">
    <location>
        <begin position="83"/>
        <end position="109"/>
    </location>
</feature>
<name>A0AAW0GBK6_9APHY</name>
<keyword evidence="3" id="KW-1185">Reference proteome</keyword>
<evidence type="ECO:0000313" key="2">
    <source>
        <dbReference type="EMBL" id="KAK7690756.1"/>
    </source>
</evidence>
<gene>
    <name evidence="2" type="ORF">QCA50_005855</name>
</gene>
<dbReference type="EMBL" id="JASBNA010000006">
    <property type="protein sequence ID" value="KAK7690756.1"/>
    <property type="molecule type" value="Genomic_DNA"/>
</dbReference>